<dbReference type="InterPro" id="IPR006675">
    <property type="entry name" value="HDIG_dom"/>
</dbReference>
<reference evidence="3" key="1">
    <citation type="submission" date="2018-12" db="EMBL/GenBank/DDBJ databases">
        <title>Tengunoibacter tsumagoiensis gen. nov., sp. nov., Dictyobacter kobayashii sp. nov., D. alpinus sp. nov., and D. joshuensis sp. nov. and description of Dictyobacteraceae fam. nov. within the order Ktedonobacterales isolated from Tengu-no-mugimeshi.</title>
        <authorList>
            <person name="Wang C.M."/>
            <person name="Zheng Y."/>
            <person name="Sakai Y."/>
            <person name="Toyoda A."/>
            <person name="Minakuchi Y."/>
            <person name="Abe K."/>
            <person name="Yokota A."/>
            <person name="Yabe S."/>
        </authorList>
    </citation>
    <scope>NUCLEOTIDE SEQUENCE [LARGE SCALE GENOMIC DNA]</scope>
    <source>
        <strain evidence="3">Uno11</strain>
    </source>
</reference>
<evidence type="ECO:0000313" key="2">
    <source>
        <dbReference type="EMBL" id="GCE22716.1"/>
    </source>
</evidence>
<comment type="caution">
    <text evidence="2">The sequence shown here is derived from an EMBL/GenBank/DDBJ whole genome shotgun (WGS) entry which is preliminary data.</text>
</comment>
<evidence type="ECO:0000313" key="3">
    <source>
        <dbReference type="Proteomes" id="UP000287188"/>
    </source>
</evidence>
<protein>
    <submittedName>
        <fullName evidence="2">Phosphohydrolase</fullName>
    </submittedName>
</protein>
<keyword evidence="3" id="KW-1185">Reference proteome</keyword>
<dbReference type="InterPro" id="IPR006674">
    <property type="entry name" value="HD_domain"/>
</dbReference>
<sequence length="181" mass="20392">MSFRQLPPEALRILKQYGAAPRLIAHLTVVHDVAYTLTQLLLDSWPELAYDREAVLLGSALHDIGKTMHTAELSGPGTQHEEVGPQLLLATDLPVAYARFARTHARWQNEPGITLEDMLVAFADTIWKGKRDADLEQGLAGQIAQHTHQERWEIYMRLDDIASALARDADERILWQGQHTI</sequence>
<gene>
    <name evidence="2" type="ORF">KDK_65160</name>
</gene>
<accession>A0A402AU90</accession>
<dbReference type="AlphaFoldDB" id="A0A402AU90"/>
<dbReference type="EMBL" id="BIFS01000002">
    <property type="protein sequence ID" value="GCE22716.1"/>
    <property type="molecule type" value="Genomic_DNA"/>
</dbReference>
<name>A0A402AU90_9CHLR</name>
<dbReference type="Gene3D" id="1.10.3210.10">
    <property type="entry name" value="Hypothetical protein af1432"/>
    <property type="match status" value="1"/>
</dbReference>
<feature type="domain" description="HD" evidence="1">
    <location>
        <begin position="46"/>
        <end position="125"/>
    </location>
</feature>
<dbReference type="Pfam" id="PF01966">
    <property type="entry name" value="HD"/>
    <property type="match status" value="1"/>
</dbReference>
<dbReference type="OrthoDB" id="338520at2"/>
<dbReference type="Proteomes" id="UP000287188">
    <property type="component" value="Unassembled WGS sequence"/>
</dbReference>
<keyword evidence="2" id="KW-0378">Hydrolase</keyword>
<organism evidence="2 3">
    <name type="scientific">Dictyobacter kobayashii</name>
    <dbReference type="NCBI Taxonomy" id="2014872"/>
    <lineage>
        <taxon>Bacteria</taxon>
        <taxon>Bacillati</taxon>
        <taxon>Chloroflexota</taxon>
        <taxon>Ktedonobacteria</taxon>
        <taxon>Ktedonobacterales</taxon>
        <taxon>Dictyobacteraceae</taxon>
        <taxon>Dictyobacter</taxon>
    </lineage>
</organism>
<dbReference type="GO" id="GO:0016787">
    <property type="term" value="F:hydrolase activity"/>
    <property type="evidence" value="ECO:0007669"/>
    <property type="project" value="UniProtKB-KW"/>
</dbReference>
<dbReference type="NCBIfam" id="TIGR00277">
    <property type="entry name" value="HDIG"/>
    <property type="match status" value="1"/>
</dbReference>
<dbReference type="SUPFAM" id="SSF109604">
    <property type="entry name" value="HD-domain/PDEase-like"/>
    <property type="match status" value="1"/>
</dbReference>
<dbReference type="RefSeq" id="WP_126555886.1">
    <property type="nucleotide sequence ID" value="NZ_BIFS01000002.1"/>
</dbReference>
<evidence type="ECO:0000259" key="1">
    <source>
        <dbReference type="Pfam" id="PF01966"/>
    </source>
</evidence>
<proteinExistence type="predicted"/>